<dbReference type="EMBL" id="ADVG01000004">
    <property type="protein sequence ID" value="EFH82009.1"/>
    <property type="molecule type" value="Genomic_DNA"/>
</dbReference>
<accession>D6TZL9</accession>
<sequence length="51" mass="6239">MYQWAENNCQGEWEEGWNKQQPIRKALEQQFRSLFERLNVFNTQSTLAKYV</sequence>
<reference evidence="1 2" key="1">
    <citation type="journal article" date="2011" name="Stand. Genomic Sci.">
        <title>Non-contiguous finished genome sequence and contextual data of the filamentous soil bacterium Ktedonobacter racemifer type strain (SOSP1-21).</title>
        <authorList>
            <person name="Chang Y.J."/>
            <person name="Land M."/>
            <person name="Hauser L."/>
            <person name="Chertkov O."/>
            <person name="Del Rio T.G."/>
            <person name="Nolan M."/>
            <person name="Copeland A."/>
            <person name="Tice H."/>
            <person name="Cheng J.F."/>
            <person name="Lucas S."/>
            <person name="Han C."/>
            <person name="Goodwin L."/>
            <person name="Pitluck S."/>
            <person name="Ivanova N."/>
            <person name="Ovchinikova G."/>
            <person name="Pati A."/>
            <person name="Chen A."/>
            <person name="Palaniappan K."/>
            <person name="Mavromatis K."/>
            <person name="Liolios K."/>
            <person name="Brettin T."/>
            <person name="Fiebig A."/>
            <person name="Rohde M."/>
            <person name="Abt B."/>
            <person name="Goker M."/>
            <person name="Detter J.C."/>
            <person name="Woyke T."/>
            <person name="Bristow J."/>
            <person name="Eisen J.A."/>
            <person name="Markowitz V."/>
            <person name="Hugenholtz P."/>
            <person name="Kyrpides N.C."/>
            <person name="Klenk H.P."/>
            <person name="Lapidus A."/>
        </authorList>
    </citation>
    <scope>NUCLEOTIDE SEQUENCE [LARGE SCALE GENOMIC DNA]</scope>
    <source>
        <strain evidence="2">DSM 44963</strain>
    </source>
</reference>
<dbReference type="AlphaFoldDB" id="D6TZL9"/>
<organism evidence="1 2">
    <name type="scientific">Ktedonobacter racemifer DSM 44963</name>
    <dbReference type="NCBI Taxonomy" id="485913"/>
    <lineage>
        <taxon>Bacteria</taxon>
        <taxon>Bacillati</taxon>
        <taxon>Chloroflexota</taxon>
        <taxon>Ktedonobacteria</taxon>
        <taxon>Ktedonobacterales</taxon>
        <taxon>Ktedonobacteraceae</taxon>
        <taxon>Ktedonobacter</taxon>
    </lineage>
</organism>
<evidence type="ECO:0000313" key="2">
    <source>
        <dbReference type="Proteomes" id="UP000004508"/>
    </source>
</evidence>
<comment type="caution">
    <text evidence="1">The sequence shown here is derived from an EMBL/GenBank/DDBJ whole genome shotgun (WGS) entry which is preliminary data.</text>
</comment>
<name>D6TZL9_KTERA</name>
<evidence type="ECO:0000313" key="1">
    <source>
        <dbReference type="EMBL" id="EFH82009.1"/>
    </source>
</evidence>
<proteinExistence type="predicted"/>
<dbReference type="InParanoid" id="D6TZL9"/>
<gene>
    <name evidence="1" type="ORF">Krac_2781</name>
</gene>
<keyword evidence="2" id="KW-1185">Reference proteome</keyword>
<protein>
    <submittedName>
        <fullName evidence="1">Aldolase</fullName>
    </submittedName>
</protein>
<dbReference type="Proteomes" id="UP000004508">
    <property type="component" value="Unassembled WGS sequence"/>
</dbReference>